<dbReference type="Gene3D" id="2.60.120.260">
    <property type="entry name" value="Galactose-binding domain-like"/>
    <property type="match status" value="2"/>
</dbReference>
<dbReference type="PRINTS" id="PR00134">
    <property type="entry name" value="GLHYDRLASE10"/>
</dbReference>
<dbReference type="PROSITE" id="PS51760">
    <property type="entry name" value="GH10_2"/>
    <property type="match status" value="1"/>
</dbReference>
<dbReference type="CDD" id="cd10918">
    <property type="entry name" value="CE4_NodB_like_5s_6s"/>
    <property type="match status" value="1"/>
</dbReference>
<dbReference type="PANTHER" id="PTHR31490">
    <property type="entry name" value="GLYCOSYL HYDROLASE"/>
    <property type="match status" value="1"/>
</dbReference>
<keyword evidence="19" id="KW-1185">Reference proteome</keyword>
<dbReference type="Pfam" id="PF02018">
    <property type="entry name" value="CBM_4_9"/>
    <property type="match status" value="2"/>
</dbReference>
<evidence type="ECO:0000256" key="9">
    <source>
        <dbReference type="ARBA" id="ARBA00023295"/>
    </source>
</evidence>
<evidence type="ECO:0000256" key="15">
    <source>
        <dbReference type="SAM" id="SignalP"/>
    </source>
</evidence>
<evidence type="ECO:0000256" key="2">
    <source>
        <dbReference type="ARBA" id="ARBA00004851"/>
    </source>
</evidence>
<sequence>MGRKSISLLLIIMLVFPSSSFTLTTQAASADIPVLLYHKIIENPSNEWTDTSIEKFERTMQYLHDHDYQTLSAEEYVKIQDGKGAPSEKSILLTFDDATPDFITNVLPILKKYDMQAVLFVVSDWVDGDYSMSEAQLKSLVDEPNISLQNHSKTHTEDGVWTNNITLEQANEEIAAANTYLKTITKQDPVLMAYPYGAYNEQAEQANQENGIKYAFKVGHPNGGDFAMGRYYVKTDTSLQDIAEWIGGPAPDEQTDDETTTVFHETFADGKGAAILAGNATLTSKSDLLYEGNEDGKSILISDRANNWDGVDLRFDDLGMEDGKTYTITVKGYVDQNANVPEGAQAFLQNIDSYGWIAGVDLAAGQSFNLSGQYTVDTSEDSALRIQSNEAGATVPFYIGDVLITTVEKDPEQPPAQSLAPITFEDESTGGFEGRSGTETLIITDEANHTDNGAFSLKVEDRTETWHGPALPVAEYVAQGEEYTISAWVKLISPDNSELQLSTQVGEGDNASYNSIQSKTVSKADGWVKLEGTYRYSSLGDGALTIYIESSNNATASFYVDDISFQPTGSDAVDIEKELTPIKEIYQDDFLIGNAVSATEFEGTRLELLKHHHNLVTAENAMKPGAAYNDQGEFDFSAEDELVQQAQEQGFNIHGHVLVWHQQSNESLHTDDNGDPLPREEALTNLRNHVKTSVEHFGSNVISWDVVNEAMNDNPPNPSDWKGSLRQSGWYKAIGPDYIEQAFRAAKEVIDENGWEIKLYYNDYNDDNQNKAEAIYQMVKEINANYAAENNGELLVDGIGMQAHYNLNTNPENVRRSMEKFISLGVEVGVTELDVTGGSNYEQTEQEANEQAYLYAQLFKLYQEHANSISRVTFWGLNDANSWRAEQSPLLFDDNLQAKPAYYAIADPETFIDNYDPVEKDARQGEATFGTPVIDGTLDDIWDNAAELPVDRYQMAWQGANGVAKTLWDQDHLYVLVQVSDTQLDKSSENPWEQDSVEVFIDENNGKTAFYEDDDGQYRVNFDNETSFNPTSIAEGFESATHVSDNGYMVEMKIPLRHISPANKQKIGFDVQINDGADGARQSAATWNDTTGAGFQDTSVFGELTLIDTAEPDPEDPKDPIDPADPEDPKDPDEPEKQTRVTVTPDVTNGEATIETDSLHILADQGELLIDLAGHNDSINLSFTSEQIKWLKEHDITILIQLKNVSLQLAAANFTNGSEAATIHLERLADIDNALSVVYDFEIKQGDKQIDTFEEKVTLRFSVESDNVKDKNQVQLFYWNPETEEWEAIGGEWQDGNVTAQTSHLSTYTVFEQEAKEQQPATDDGQTLPDTATSTYQYLLAGMLLLIGGIFFLVIRRKA</sequence>
<dbReference type="SUPFAM" id="SSF51445">
    <property type="entry name" value="(Trans)glycosidases"/>
    <property type="match status" value="1"/>
</dbReference>
<comment type="pathway">
    <text evidence="2">Glycan degradation; xylan degradation.</text>
</comment>
<organism evidence="18 19">
    <name type="scientific">Gracilibacillus salinarum</name>
    <dbReference type="NCBI Taxonomy" id="2932255"/>
    <lineage>
        <taxon>Bacteria</taxon>
        <taxon>Bacillati</taxon>
        <taxon>Bacillota</taxon>
        <taxon>Bacilli</taxon>
        <taxon>Bacillales</taxon>
        <taxon>Bacillaceae</taxon>
        <taxon>Gracilibacillus</taxon>
    </lineage>
</organism>
<dbReference type="InterPro" id="IPR044846">
    <property type="entry name" value="GH10"/>
</dbReference>
<comment type="catalytic activity">
    <reaction evidence="1 12">
        <text>Endohydrolysis of (1-&gt;4)-beta-D-xylosidic linkages in xylans.</text>
        <dbReference type="EC" id="3.2.1.8"/>
    </reaction>
</comment>
<feature type="region of interest" description="Disordered" evidence="13">
    <location>
        <begin position="1109"/>
        <end position="1140"/>
    </location>
</feature>
<keyword evidence="9 12" id="KW-0326">Glycosidase</keyword>
<accession>A0ABY4GGU1</accession>
<evidence type="ECO:0000256" key="1">
    <source>
        <dbReference type="ARBA" id="ARBA00000681"/>
    </source>
</evidence>
<evidence type="ECO:0000256" key="5">
    <source>
        <dbReference type="ARBA" id="ARBA00022729"/>
    </source>
</evidence>
<dbReference type="InterPro" id="IPR003305">
    <property type="entry name" value="CenC_carb-bd"/>
</dbReference>
<feature type="domain" description="NodB homology" evidence="16">
    <location>
        <begin position="89"/>
        <end position="331"/>
    </location>
</feature>
<evidence type="ECO:0000256" key="6">
    <source>
        <dbReference type="ARBA" id="ARBA00022737"/>
    </source>
</evidence>
<evidence type="ECO:0000256" key="3">
    <source>
        <dbReference type="ARBA" id="ARBA00007495"/>
    </source>
</evidence>
<protein>
    <recommendedName>
        <fullName evidence="12">Beta-xylanase</fullName>
        <ecNumber evidence="12">3.2.1.8</ecNumber>
    </recommendedName>
</protein>
<evidence type="ECO:0000256" key="7">
    <source>
        <dbReference type="ARBA" id="ARBA00022801"/>
    </source>
</evidence>
<keyword evidence="10 12" id="KW-0624">Polysaccharide degradation</keyword>
<evidence type="ECO:0000259" key="16">
    <source>
        <dbReference type="PROSITE" id="PS51677"/>
    </source>
</evidence>
<proteinExistence type="inferred from homology"/>
<keyword evidence="4" id="KW-0858">Xylan degradation</keyword>
<dbReference type="InterPro" id="IPR010502">
    <property type="entry name" value="Carb-bd_dom_fam9"/>
</dbReference>
<gene>
    <name evidence="18" type="ORF">MUN87_11720</name>
</gene>
<dbReference type="Proteomes" id="UP000831537">
    <property type="component" value="Chromosome"/>
</dbReference>
<keyword evidence="14" id="KW-1133">Transmembrane helix</keyword>
<dbReference type="Pfam" id="PF06452">
    <property type="entry name" value="CBM9_1"/>
    <property type="match status" value="1"/>
</dbReference>
<evidence type="ECO:0000256" key="14">
    <source>
        <dbReference type="SAM" id="Phobius"/>
    </source>
</evidence>
<keyword evidence="5 15" id="KW-0732">Signal</keyword>
<dbReference type="Pfam" id="PF00331">
    <property type="entry name" value="Glyco_hydro_10"/>
    <property type="match status" value="1"/>
</dbReference>
<keyword evidence="7 12" id="KW-0378">Hydrolase</keyword>
<comment type="similarity">
    <text evidence="3 12">Belongs to the glycosyl hydrolase 10 (cellulase F) family.</text>
</comment>
<keyword evidence="14" id="KW-0812">Transmembrane</keyword>
<dbReference type="RefSeq" id="WP_244740314.1">
    <property type="nucleotide sequence ID" value="NZ_CP095071.1"/>
</dbReference>
<reference evidence="18 19" key="1">
    <citation type="submission" date="2022-04" db="EMBL/GenBank/DDBJ databases">
        <title>Gracilibacillus sp. isolated from saltern.</title>
        <authorList>
            <person name="Won M."/>
            <person name="Lee C.-M."/>
            <person name="Woen H.-Y."/>
            <person name="Kwon S.-W."/>
        </authorList>
    </citation>
    <scope>NUCLEOTIDE SEQUENCE [LARGE SCALE GENOMIC DNA]</scope>
    <source>
        <strain evidence="18 19">SSPM10-3</strain>
    </source>
</reference>
<feature type="transmembrane region" description="Helical" evidence="14">
    <location>
        <begin position="1336"/>
        <end position="1355"/>
    </location>
</feature>
<name>A0ABY4GGU1_9BACI</name>
<feature type="compositionally biased region" description="Acidic residues" evidence="13">
    <location>
        <begin position="1122"/>
        <end position="1134"/>
    </location>
</feature>
<dbReference type="SUPFAM" id="SSF88713">
    <property type="entry name" value="Glycoside hydrolase/deacetylase"/>
    <property type="match status" value="1"/>
</dbReference>
<evidence type="ECO:0000256" key="10">
    <source>
        <dbReference type="ARBA" id="ARBA00023326"/>
    </source>
</evidence>
<keyword evidence="6" id="KW-0677">Repeat</keyword>
<evidence type="ECO:0000256" key="4">
    <source>
        <dbReference type="ARBA" id="ARBA00022651"/>
    </source>
</evidence>
<dbReference type="InterPro" id="IPR011330">
    <property type="entry name" value="Glyco_hydro/deAcase_b/a-brl"/>
</dbReference>
<evidence type="ECO:0000259" key="17">
    <source>
        <dbReference type="PROSITE" id="PS51760"/>
    </source>
</evidence>
<evidence type="ECO:0000313" key="19">
    <source>
        <dbReference type="Proteomes" id="UP000831537"/>
    </source>
</evidence>
<feature type="domain" description="GH10" evidence="17">
    <location>
        <begin position="576"/>
        <end position="908"/>
    </location>
</feature>
<feature type="active site" description="Nucleophile" evidence="11">
    <location>
        <position position="832"/>
    </location>
</feature>
<dbReference type="PROSITE" id="PS51677">
    <property type="entry name" value="NODB"/>
    <property type="match status" value="1"/>
</dbReference>
<evidence type="ECO:0000256" key="11">
    <source>
        <dbReference type="PROSITE-ProRule" id="PRU10061"/>
    </source>
</evidence>
<dbReference type="EMBL" id="CP095071">
    <property type="protein sequence ID" value="UOQ83430.1"/>
    <property type="molecule type" value="Genomic_DNA"/>
</dbReference>
<evidence type="ECO:0000313" key="18">
    <source>
        <dbReference type="EMBL" id="UOQ83430.1"/>
    </source>
</evidence>
<evidence type="ECO:0000256" key="12">
    <source>
        <dbReference type="RuleBase" id="RU361174"/>
    </source>
</evidence>
<keyword evidence="14" id="KW-0472">Membrane</keyword>
<dbReference type="Gene3D" id="3.20.20.80">
    <property type="entry name" value="Glycosidases"/>
    <property type="match status" value="1"/>
</dbReference>
<dbReference type="InterPro" id="IPR001000">
    <property type="entry name" value="GH10_dom"/>
</dbReference>
<dbReference type="SUPFAM" id="SSF49785">
    <property type="entry name" value="Galactose-binding domain-like"/>
    <property type="match status" value="2"/>
</dbReference>
<evidence type="ECO:0000256" key="13">
    <source>
        <dbReference type="SAM" id="MobiDB-lite"/>
    </source>
</evidence>
<dbReference type="InterPro" id="IPR008979">
    <property type="entry name" value="Galactose-bd-like_sf"/>
</dbReference>
<dbReference type="EC" id="3.2.1.8" evidence="12"/>
<evidence type="ECO:0000256" key="8">
    <source>
        <dbReference type="ARBA" id="ARBA00023277"/>
    </source>
</evidence>
<feature type="chain" id="PRO_5047115042" description="Beta-xylanase" evidence="15">
    <location>
        <begin position="28"/>
        <end position="1359"/>
    </location>
</feature>
<dbReference type="InterPro" id="IPR017853">
    <property type="entry name" value="GH"/>
</dbReference>
<dbReference type="InterPro" id="IPR031158">
    <property type="entry name" value="GH10_AS"/>
</dbReference>
<dbReference type="Gene3D" id="3.20.20.370">
    <property type="entry name" value="Glycoside hydrolase/deacetylase"/>
    <property type="match status" value="1"/>
</dbReference>
<dbReference type="NCBIfam" id="TIGR01167">
    <property type="entry name" value="LPXTG_anchor"/>
    <property type="match status" value="1"/>
</dbReference>
<dbReference type="InterPro" id="IPR002509">
    <property type="entry name" value="NODB_dom"/>
</dbReference>
<dbReference type="PROSITE" id="PS00591">
    <property type="entry name" value="GH10_1"/>
    <property type="match status" value="1"/>
</dbReference>
<dbReference type="Gene3D" id="2.60.40.1190">
    <property type="match status" value="1"/>
</dbReference>
<feature type="signal peptide" evidence="15">
    <location>
        <begin position="1"/>
        <end position="27"/>
    </location>
</feature>
<dbReference type="CDD" id="cd00005">
    <property type="entry name" value="CBM9_like_1"/>
    <property type="match status" value="1"/>
</dbReference>
<dbReference type="SUPFAM" id="SSF49344">
    <property type="entry name" value="CBD9-like"/>
    <property type="match status" value="1"/>
</dbReference>
<dbReference type="SMART" id="SM00633">
    <property type="entry name" value="Glyco_10"/>
    <property type="match status" value="1"/>
</dbReference>
<dbReference type="Pfam" id="PF01522">
    <property type="entry name" value="Polysacc_deac_1"/>
    <property type="match status" value="1"/>
</dbReference>
<dbReference type="PANTHER" id="PTHR31490:SF90">
    <property type="entry name" value="ENDO-1,4-BETA-XYLANASE A"/>
    <property type="match status" value="1"/>
</dbReference>
<keyword evidence="8 12" id="KW-0119">Carbohydrate metabolism</keyword>